<keyword evidence="6" id="KW-0472">Membrane</keyword>
<protein>
    <recommendedName>
        <fullName evidence="10">Long-chain fatty acid transport protein</fullName>
    </recommendedName>
</protein>
<dbReference type="GO" id="GO:0015483">
    <property type="term" value="F:long-chain fatty acid transporting porin activity"/>
    <property type="evidence" value="ECO:0007669"/>
    <property type="project" value="TreeGrafter"/>
</dbReference>
<proteinExistence type="inferred from homology"/>
<dbReference type="PANTHER" id="PTHR35093:SF8">
    <property type="entry name" value="OUTER MEMBRANE PROTEIN NMB0088-RELATED"/>
    <property type="match status" value="1"/>
</dbReference>
<comment type="caution">
    <text evidence="9">The sequence shown here is derived from an EMBL/GenBank/DDBJ whole genome shotgun (WGS) entry which is preliminary data.</text>
</comment>
<evidence type="ECO:0000313" key="9">
    <source>
        <dbReference type="EMBL" id="HGY54298.1"/>
    </source>
</evidence>
<accession>A0A7V4TYG4</accession>
<dbReference type="AlphaFoldDB" id="A0A7V4TYG4"/>
<evidence type="ECO:0008006" key="10">
    <source>
        <dbReference type="Google" id="ProtNLM"/>
    </source>
</evidence>
<evidence type="ECO:0000256" key="3">
    <source>
        <dbReference type="ARBA" id="ARBA00022452"/>
    </source>
</evidence>
<dbReference type="PANTHER" id="PTHR35093">
    <property type="entry name" value="OUTER MEMBRANE PROTEIN NMB0088-RELATED"/>
    <property type="match status" value="1"/>
</dbReference>
<feature type="signal peptide" evidence="8">
    <location>
        <begin position="1"/>
        <end position="20"/>
    </location>
</feature>
<keyword evidence="4" id="KW-0812">Transmembrane</keyword>
<name>A0A7V4TYG4_CALAY</name>
<sequence length="442" mass="50029">MKYKKRILFPLIFFSFSALPGQQLDLNFSYMLYGREVPASSARALALGGSGIAGGEAVDASFLNPALLGNGKAGIGLNAGFFLDHVEEDRAYPYYDSFEGFNGYGSYSFNKNWYPNGYGLISYTVDLPAVNKLSLSSGFLPFIDFTYHYREEVGNPNRTPDYKKDKILGYNSIESTGRLNRIPLAIAVKPLDNLSVGLQVDVLSGSIDSLASVSPREEMFPPEEIEAIKSNEKTTKTLNNTPLVFSLGLHYRFGDRLSAGFLIRGPYEIQFLNRYENTQAPDKNRQEIRTLSYPMRLGLGLDYRFTNILSGRLSFDFVYDFWSQFKDDLRPGLEFNDTYSLRTGVEHLFFDEIPLRFGFRYNSMRESRNFSESLITFGTSFRFLGVTVDLSAGISSQVYYQYDLFDDSIYGLFSRGSELDKVTLSTIYGRLSIQYVFFSLGE</sequence>
<evidence type="ECO:0000256" key="5">
    <source>
        <dbReference type="ARBA" id="ARBA00022729"/>
    </source>
</evidence>
<evidence type="ECO:0000256" key="4">
    <source>
        <dbReference type="ARBA" id="ARBA00022692"/>
    </source>
</evidence>
<evidence type="ECO:0000256" key="6">
    <source>
        <dbReference type="ARBA" id="ARBA00023136"/>
    </source>
</evidence>
<gene>
    <name evidence="9" type="ORF">ENK44_01225</name>
</gene>
<dbReference type="Proteomes" id="UP000885779">
    <property type="component" value="Unassembled WGS sequence"/>
</dbReference>
<keyword evidence="3" id="KW-1134">Transmembrane beta strand</keyword>
<keyword evidence="7" id="KW-0998">Cell outer membrane</keyword>
<dbReference type="InterPro" id="IPR005017">
    <property type="entry name" value="OMPP1/FadL/TodX"/>
</dbReference>
<evidence type="ECO:0000256" key="1">
    <source>
        <dbReference type="ARBA" id="ARBA00004571"/>
    </source>
</evidence>
<reference evidence="9" key="1">
    <citation type="journal article" date="2020" name="mSystems">
        <title>Genome- and Community-Level Interaction Insights into Carbon Utilization and Element Cycling Functions of Hydrothermarchaeota in Hydrothermal Sediment.</title>
        <authorList>
            <person name="Zhou Z."/>
            <person name="Liu Y."/>
            <person name="Xu W."/>
            <person name="Pan J."/>
            <person name="Luo Z.H."/>
            <person name="Li M."/>
        </authorList>
    </citation>
    <scope>NUCLEOTIDE SEQUENCE [LARGE SCALE GENOMIC DNA]</scope>
    <source>
        <strain evidence="9">HyVt-577</strain>
    </source>
</reference>
<dbReference type="GO" id="GO:0009279">
    <property type="term" value="C:cell outer membrane"/>
    <property type="evidence" value="ECO:0007669"/>
    <property type="project" value="UniProtKB-SubCell"/>
</dbReference>
<evidence type="ECO:0000256" key="8">
    <source>
        <dbReference type="SAM" id="SignalP"/>
    </source>
</evidence>
<comment type="subcellular location">
    <subcellularLocation>
        <location evidence="1">Cell outer membrane</location>
        <topology evidence="1">Multi-pass membrane protein</topology>
    </subcellularLocation>
</comment>
<keyword evidence="5 8" id="KW-0732">Signal</keyword>
<dbReference type="EMBL" id="DRQG01000015">
    <property type="protein sequence ID" value="HGY54298.1"/>
    <property type="molecule type" value="Genomic_DNA"/>
</dbReference>
<evidence type="ECO:0000256" key="2">
    <source>
        <dbReference type="ARBA" id="ARBA00008163"/>
    </source>
</evidence>
<organism evidence="9">
    <name type="scientific">Caldithrix abyssi</name>
    <dbReference type="NCBI Taxonomy" id="187145"/>
    <lineage>
        <taxon>Bacteria</taxon>
        <taxon>Pseudomonadati</taxon>
        <taxon>Calditrichota</taxon>
        <taxon>Calditrichia</taxon>
        <taxon>Calditrichales</taxon>
        <taxon>Calditrichaceae</taxon>
        <taxon>Caldithrix</taxon>
    </lineage>
</organism>
<feature type="chain" id="PRO_5030802423" description="Long-chain fatty acid transport protein" evidence="8">
    <location>
        <begin position="21"/>
        <end position="442"/>
    </location>
</feature>
<dbReference type="Gene3D" id="2.40.160.60">
    <property type="entry name" value="Outer membrane protein transport protein (OMPP1/FadL/TodX)"/>
    <property type="match status" value="1"/>
</dbReference>
<evidence type="ECO:0000256" key="7">
    <source>
        <dbReference type="ARBA" id="ARBA00023237"/>
    </source>
</evidence>
<dbReference type="SUPFAM" id="SSF56935">
    <property type="entry name" value="Porins"/>
    <property type="match status" value="1"/>
</dbReference>
<comment type="similarity">
    <text evidence="2">Belongs to the OmpP1/FadL family.</text>
</comment>